<dbReference type="PROSITE" id="PS50011">
    <property type="entry name" value="PROTEIN_KINASE_DOM"/>
    <property type="match status" value="1"/>
</dbReference>
<dbReference type="Gene3D" id="1.10.510.10">
    <property type="entry name" value="Transferase(Phosphotransferase) domain 1"/>
    <property type="match status" value="1"/>
</dbReference>
<dbReference type="InterPro" id="IPR011009">
    <property type="entry name" value="Kinase-like_dom_sf"/>
</dbReference>
<dbReference type="STRING" id="905079.L1IPX1"/>
<evidence type="ECO:0000259" key="1">
    <source>
        <dbReference type="PROSITE" id="PS50011"/>
    </source>
</evidence>
<dbReference type="SMART" id="SM00220">
    <property type="entry name" value="S_TKc"/>
    <property type="match status" value="1"/>
</dbReference>
<dbReference type="EnsemblProtists" id="EKX38288">
    <property type="protein sequence ID" value="EKX38288"/>
    <property type="gene ID" value="GUITHDRAFT_77317"/>
</dbReference>
<organism evidence="2">
    <name type="scientific">Guillardia theta (strain CCMP2712)</name>
    <name type="common">Cryptophyte</name>
    <dbReference type="NCBI Taxonomy" id="905079"/>
    <lineage>
        <taxon>Eukaryota</taxon>
        <taxon>Cryptophyceae</taxon>
        <taxon>Pyrenomonadales</taxon>
        <taxon>Geminigeraceae</taxon>
        <taxon>Guillardia</taxon>
    </lineage>
</organism>
<feature type="domain" description="Protein kinase" evidence="1">
    <location>
        <begin position="10"/>
        <end position="278"/>
    </location>
</feature>
<dbReference type="AlphaFoldDB" id="L1IPX1"/>
<dbReference type="SUPFAM" id="SSF56112">
    <property type="entry name" value="Protein kinase-like (PK-like)"/>
    <property type="match status" value="1"/>
</dbReference>
<accession>L1IPX1</accession>
<dbReference type="PROSITE" id="PS00108">
    <property type="entry name" value="PROTEIN_KINASE_ST"/>
    <property type="match status" value="1"/>
</dbReference>
<name>L1IPX1_GUITC</name>
<keyword evidence="4" id="KW-1185">Reference proteome</keyword>
<reference evidence="3" key="3">
    <citation type="submission" date="2015-06" db="UniProtKB">
        <authorList>
            <consortium name="EnsemblProtists"/>
        </authorList>
    </citation>
    <scope>IDENTIFICATION</scope>
</reference>
<dbReference type="Proteomes" id="UP000011087">
    <property type="component" value="Unassembled WGS sequence"/>
</dbReference>
<evidence type="ECO:0000313" key="3">
    <source>
        <dbReference type="EnsemblProtists" id="EKX38288"/>
    </source>
</evidence>
<protein>
    <recommendedName>
        <fullName evidence="1">Protein kinase domain-containing protein</fullName>
    </recommendedName>
</protein>
<proteinExistence type="predicted"/>
<dbReference type="OMA" id="YYLIHEL"/>
<evidence type="ECO:0000313" key="4">
    <source>
        <dbReference type="Proteomes" id="UP000011087"/>
    </source>
</evidence>
<reference evidence="4" key="2">
    <citation type="submission" date="2012-11" db="EMBL/GenBank/DDBJ databases">
        <authorList>
            <person name="Kuo A."/>
            <person name="Curtis B.A."/>
            <person name="Tanifuji G."/>
            <person name="Burki F."/>
            <person name="Gruber A."/>
            <person name="Irimia M."/>
            <person name="Maruyama S."/>
            <person name="Arias M.C."/>
            <person name="Ball S.G."/>
            <person name="Gile G.H."/>
            <person name="Hirakawa Y."/>
            <person name="Hopkins J.F."/>
            <person name="Rensing S.A."/>
            <person name="Schmutz J."/>
            <person name="Symeonidi A."/>
            <person name="Elias M."/>
            <person name="Eveleigh R.J."/>
            <person name="Herman E.K."/>
            <person name="Klute M.J."/>
            <person name="Nakayama T."/>
            <person name="Obornik M."/>
            <person name="Reyes-Prieto A."/>
            <person name="Armbrust E.V."/>
            <person name="Aves S.J."/>
            <person name="Beiko R.G."/>
            <person name="Coutinho P."/>
            <person name="Dacks J.B."/>
            <person name="Durnford D.G."/>
            <person name="Fast N.M."/>
            <person name="Green B.R."/>
            <person name="Grisdale C."/>
            <person name="Hempe F."/>
            <person name="Henrissat B."/>
            <person name="Hoppner M.P."/>
            <person name="Ishida K.-I."/>
            <person name="Kim E."/>
            <person name="Koreny L."/>
            <person name="Kroth P.G."/>
            <person name="Liu Y."/>
            <person name="Malik S.-B."/>
            <person name="Maier U.G."/>
            <person name="McRose D."/>
            <person name="Mock T."/>
            <person name="Neilson J.A."/>
            <person name="Onodera N.T."/>
            <person name="Poole A.M."/>
            <person name="Pritham E.J."/>
            <person name="Richards T.A."/>
            <person name="Rocap G."/>
            <person name="Roy S.W."/>
            <person name="Sarai C."/>
            <person name="Schaack S."/>
            <person name="Shirato S."/>
            <person name="Slamovits C.H."/>
            <person name="Spencer D.F."/>
            <person name="Suzuki S."/>
            <person name="Worden A.Z."/>
            <person name="Zauner S."/>
            <person name="Barry K."/>
            <person name="Bell C."/>
            <person name="Bharti A.K."/>
            <person name="Crow J.A."/>
            <person name="Grimwood J."/>
            <person name="Kramer R."/>
            <person name="Lindquist E."/>
            <person name="Lucas S."/>
            <person name="Salamov A."/>
            <person name="McFadden G.I."/>
            <person name="Lane C.E."/>
            <person name="Keeling P.J."/>
            <person name="Gray M.W."/>
            <person name="Grigoriev I.V."/>
            <person name="Archibald J.M."/>
        </authorList>
    </citation>
    <scope>NUCLEOTIDE SEQUENCE</scope>
    <source>
        <strain evidence="4">CCMP2712</strain>
    </source>
</reference>
<dbReference type="GO" id="GO:0004672">
    <property type="term" value="F:protein kinase activity"/>
    <property type="evidence" value="ECO:0007669"/>
    <property type="project" value="InterPro"/>
</dbReference>
<dbReference type="OrthoDB" id="40902at2759"/>
<evidence type="ECO:0000313" key="2">
    <source>
        <dbReference type="EMBL" id="EKX38288.1"/>
    </source>
</evidence>
<dbReference type="HOGENOM" id="CLU_000288_63_0_1"/>
<feature type="non-terminal residue" evidence="2">
    <location>
        <position position="278"/>
    </location>
</feature>
<dbReference type="GO" id="GO:0005524">
    <property type="term" value="F:ATP binding"/>
    <property type="evidence" value="ECO:0007669"/>
    <property type="project" value="InterPro"/>
</dbReference>
<dbReference type="KEGG" id="gtt:GUITHDRAFT_77317"/>
<dbReference type="PANTHER" id="PTHR24347">
    <property type="entry name" value="SERINE/THREONINE-PROTEIN KINASE"/>
    <property type="match status" value="1"/>
</dbReference>
<dbReference type="eggNOG" id="KOG0032">
    <property type="taxonomic scope" value="Eukaryota"/>
</dbReference>
<dbReference type="EMBL" id="JH993050">
    <property type="protein sequence ID" value="EKX38288.1"/>
    <property type="molecule type" value="Genomic_DNA"/>
</dbReference>
<dbReference type="GeneID" id="17295007"/>
<sequence>MQLERQEDRFQLLVKLGSGGQGEVYKAYDKVLKKNVAVKVTPKRHPGMKDEEWQERAVRSLRSEARLMERIGSHKSLIAIEGMCETEDAWFTVMTLADGGALFDHVVRHGELSEALASDYMLQITSAILHLHRRKFVHGDVKPENILLCSSDPTSNVKLCDFGMAREEGGEFEVEVDRGTFDFWAPEIIKRKPCSSSIDMWALGVVLFIMLCGSHPFDPTASCSDSEILSNICEGRLDRSNDVWPLLSLSCKSFIEALLHPDPEKRMSAEEALQHPWM</sequence>
<gene>
    <name evidence="2" type="ORF">GUITHDRAFT_77317</name>
</gene>
<dbReference type="InterPro" id="IPR000719">
    <property type="entry name" value="Prot_kinase_dom"/>
</dbReference>
<reference evidence="2 4" key="1">
    <citation type="journal article" date="2012" name="Nature">
        <title>Algal genomes reveal evolutionary mosaicism and the fate of nucleomorphs.</title>
        <authorList>
            <consortium name="DOE Joint Genome Institute"/>
            <person name="Curtis B.A."/>
            <person name="Tanifuji G."/>
            <person name="Burki F."/>
            <person name="Gruber A."/>
            <person name="Irimia M."/>
            <person name="Maruyama S."/>
            <person name="Arias M.C."/>
            <person name="Ball S.G."/>
            <person name="Gile G.H."/>
            <person name="Hirakawa Y."/>
            <person name="Hopkins J.F."/>
            <person name="Kuo A."/>
            <person name="Rensing S.A."/>
            <person name="Schmutz J."/>
            <person name="Symeonidi A."/>
            <person name="Elias M."/>
            <person name="Eveleigh R.J."/>
            <person name="Herman E.K."/>
            <person name="Klute M.J."/>
            <person name="Nakayama T."/>
            <person name="Obornik M."/>
            <person name="Reyes-Prieto A."/>
            <person name="Armbrust E.V."/>
            <person name="Aves S.J."/>
            <person name="Beiko R.G."/>
            <person name="Coutinho P."/>
            <person name="Dacks J.B."/>
            <person name="Durnford D.G."/>
            <person name="Fast N.M."/>
            <person name="Green B.R."/>
            <person name="Grisdale C.J."/>
            <person name="Hempel F."/>
            <person name="Henrissat B."/>
            <person name="Hoppner M.P."/>
            <person name="Ishida K."/>
            <person name="Kim E."/>
            <person name="Koreny L."/>
            <person name="Kroth P.G."/>
            <person name="Liu Y."/>
            <person name="Malik S.B."/>
            <person name="Maier U.G."/>
            <person name="McRose D."/>
            <person name="Mock T."/>
            <person name="Neilson J.A."/>
            <person name="Onodera N.T."/>
            <person name="Poole A.M."/>
            <person name="Pritham E.J."/>
            <person name="Richards T.A."/>
            <person name="Rocap G."/>
            <person name="Roy S.W."/>
            <person name="Sarai C."/>
            <person name="Schaack S."/>
            <person name="Shirato S."/>
            <person name="Slamovits C.H."/>
            <person name="Spencer D.F."/>
            <person name="Suzuki S."/>
            <person name="Worden A.Z."/>
            <person name="Zauner S."/>
            <person name="Barry K."/>
            <person name="Bell C."/>
            <person name="Bharti A.K."/>
            <person name="Crow J.A."/>
            <person name="Grimwood J."/>
            <person name="Kramer R."/>
            <person name="Lindquist E."/>
            <person name="Lucas S."/>
            <person name="Salamov A."/>
            <person name="McFadden G.I."/>
            <person name="Lane C.E."/>
            <person name="Keeling P.J."/>
            <person name="Gray M.W."/>
            <person name="Grigoriev I.V."/>
            <person name="Archibald J.M."/>
        </authorList>
    </citation>
    <scope>NUCLEOTIDE SEQUENCE</scope>
    <source>
        <strain evidence="2 4">CCMP2712</strain>
    </source>
</reference>
<dbReference type="RefSeq" id="XP_005825268.1">
    <property type="nucleotide sequence ID" value="XM_005825211.1"/>
</dbReference>
<dbReference type="Pfam" id="PF00069">
    <property type="entry name" value="Pkinase"/>
    <property type="match status" value="1"/>
</dbReference>
<dbReference type="PaxDb" id="55529-EKX38288"/>
<dbReference type="InterPro" id="IPR008271">
    <property type="entry name" value="Ser/Thr_kinase_AS"/>
</dbReference>